<evidence type="ECO:0000256" key="1">
    <source>
        <dbReference type="SAM" id="MobiDB-lite"/>
    </source>
</evidence>
<gene>
    <name evidence="2" type="ORF">C4B68_01495</name>
</gene>
<dbReference type="Proteomes" id="UP000238413">
    <property type="component" value="Chromosome"/>
</dbReference>
<proteinExistence type="predicted"/>
<keyword evidence="3" id="KW-1185">Reference proteome</keyword>
<sequence length="87" mass="8725">MGDRLRAAHHLGREQDTDDDLWDASPGLLTLPDGRAGTFMATSGPPDLVGVSGIGPAPFGPLQDTDAHGEAPGLAVADAPLDGNPGG</sequence>
<feature type="region of interest" description="Disordered" evidence="1">
    <location>
        <begin position="51"/>
        <end position="87"/>
    </location>
</feature>
<protein>
    <submittedName>
        <fullName evidence="2">Uncharacterized protein</fullName>
    </submittedName>
</protein>
<name>A0ABM6SJ87_9ACTN</name>
<accession>A0ABM6SJ87</accession>
<feature type="region of interest" description="Disordered" evidence="1">
    <location>
        <begin position="1"/>
        <end position="25"/>
    </location>
</feature>
<reference evidence="2 3" key="1">
    <citation type="submission" date="2018-02" db="EMBL/GenBank/DDBJ databases">
        <title>Complete genome sequence of Streptomyces dengpaensis, the producer of angucyclines.</title>
        <authorList>
            <person name="Yumei L."/>
        </authorList>
    </citation>
    <scope>NUCLEOTIDE SEQUENCE [LARGE SCALE GENOMIC DNA]</scope>
    <source>
        <strain evidence="2 3">XZHG99</strain>
    </source>
</reference>
<organism evidence="2 3">
    <name type="scientific">Streptomyces dengpaensis</name>
    <dbReference type="NCBI Taxonomy" id="2049881"/>
    <lineage>
        <taxon>Bacteria</taxon>
        <taxon>Bacillati</taxon>
        <taxon>Actinomycetota</taxon>
        <taxon>Actinomycetes</taxon>
        <taxon>Kitasatosporales</taxon>
        <taxon>Streptomycetaceae</taxon>
        <taxon>Streptomyces</taxon>
    </lineage>
</organism>
<dbReference type="RefSeq" id="WP_099505845.1">
    <property type="nucleotide sequence ID" value="NZ_CP026652.1"/>
</dbReference>
<feature type="compositionally biased region" description="Basic and acidic residues" evidence="1">
    <location>
        <begin position="1"/>
        <end position="15"/>
    </location>
</feature>
<dbReference type="EMBL" id="CP026652">
    <property type="protein sequence ID" value="AVH54711.1"/>
    <property type="molecule type" value="Genomic_DNA"/>
</dbReference>
<evidence type="ECO:0000313" key="3">
    <source>
        <dbReference type="Proteomes" id="UP000238413"/>
    </source>
</evidence>
<evidence type="ECO:0000313" key="2">
    <source>
        <dbReference type="EMBL" id="AVH54711.1"/>
    </source>
</evidence>